<comment type="caution">
    <text evidence="1">The sequence shown here is derived from an EMBL/GenBank/DDBJ whole genome shotgun (WGS) entry which is preliminary data.</text>
</comment>
<protein>
    <submittedName>
        <fullName evidence="1">Uncharacterized protein</fullName>
    </submittedName>
</protein>
<evidence type="ECO:0000313" key="2">
    <source>
        <dbReference type="Proteomes" id="UP001242480"/>
    </source>
</evidence>
<evidence type="ECO:0000313" key="1">
    <source>
        <dbReference type="EMBL" id="MDQ0471721.1"/>
    </source>
</evidence>
<organism evidence="1 2">
    <name type="scientific">Labrys wisconsinensis</name>
    <dbReference type="NCBI Taxonomy" id="425677"/>
    <lineage>
        <taxon>Bacteria</taxon>
        <taxon>Pseudomonadati</taxon>
        <taxon>Pseudomonadota</taxon>
        <taxon>Alphaproteobacteria</taxon>
        <taxon>Hyphomicrobiales</taxon>
        <taxon>Xanthobacteraceae</taxon>
        <taxon>Labrys</taxon>
    </lineage>
</organism>
<dbReference type="EMBL" id="JAUSVX010000009">
    <property type="protein sequence ID" value="MDQ0471721.1"/>
    <property type="molecule type" value="Genomic_DNA"/>
</dbReference>
<proteinExistence type="predicted"/>
<sequence>MSLCTLPEFPERRFGGKYGGLIAHKMAKPVKYVDFGFASAREFWAEVVVPTCDRFKLEPTRANAIIASLHVWHLHEWIWHEQHPGVDTRGNSDYSDFKNALFRDCQELAWIRDVADAGKHRGLGRSVEVSEVVSKRRLIGSLNTAPLNTMPLNSAHAVTTPLLLMFENGNVCGFGDVLSRVVEYWRMKYFP</sequence>
<name>A0ABU0JDX8_9HYPH</name>
<accession>A0ABU0JDX8</accession>
<gene>
    <name evidence="1" type="ORF">QO011_004746</name>
</gene>
<dbReference type="Proteomes" id="UP001242480">
    <property type="component" value="Unassembled WGS sequence"/>
</dbReference>
<reference evidence="1 2" key="1">
    <citation type="submission" date="2023-07" db="EMBL/GenBank/DDBJ databases">
        <title>Genomic Encyclopedia of Type Strains, Phase IV (KMG-IV): sequencing the most valuable type-strain genomes for metagenomic binning, comparative biology and taxonomic classification.</title>
        <authorList>
            <person name="Goeker M."/>
        </authorList>
    </citation>
    <scope>NUCLEOTIDE SEQUENCE [LARGE SCALE GENOMIC DNA]</scope>
    <source>
        <strain evidence="1 2">DSM 19619</strain>
    </source>
</reference>
<dbReference type="RefSeq" id="WP_307277349.1">
    <property type="nucleotide sequence ID" value="NZ_JAUSVX010000009.1"/>
</dbReference>
<keyword evidence="2" id="KW-1185">Reference proteome</keyword>